<organism evidence="4 5">
    <name type="scientific">Flagellimonas maritima</name>
    <dbReference type="NCBI Taxonomy" id="1383885"/>
    <lineage>
        <taxon>Bacteria</taxon>
        <taxon>Pseudomonadati</taxon>
        <taxon>Bacteroidota</taxon>
        <taxon>Flavobacteriia</taxon>
        <taxon>Flavobacteriales</taxon>
        <taxon>Flavobacteriaceae</taxon>
        <taxon>Flagellimonas</taxon>
    </lineage>
</organism>
<dbReference type="AlphaFoldDB" id="A0A2Z4LMV9"/>
<dbReference type="InterPro" id="IPR029058">
    <property type="entry name" value="AB_hydrolase_fold"/>
</dbReference>
<evidence type="ECO:0000313" key="4">
    <source>
        <dbReference type="EMBL" id="AWX43155.1"/>
    </source>
</evidence>
<dbReference type="SUPFAM" id="SSF82171">
    <property type="entry name" value="DPP6 N-terminal domain-like"/>
    <property type="match status" value="1"/>
</dbReference>
<dbReference type="Gene3D" id="3.40.50.1820">
    <property type="entry name" value="alpha/beta hydrolase"/>
    <property type="match status" value="1"/>
</dbReference>
<keyword evidence="5" id="KW-1185">Reference proteome</keyword>
<evidence type="ECO:0000256" key="2">
    <source>
        <dbReference type="ARBA" id="ARBA00022825"/>
    </source>
</evidence>
<dbReference type="Gene3D" id="2.120.10.30">
    <property type="entry name" value="TolB, C-terminal domain"/>
    <property type="match status" value="2"/>
</dbReference>
<dbReference type="RefSeq" id="WP_112376762.1">
    <property type="nucleotide sequence ID" value="NZ_CP030104.1"/>
</dbReference>
<dbReference type="InterPro" id="IPR011042">
    <property type="entry name" value="6-blade_b-propeller_TolB-like"/>
</dbReference>
<dbReference type="PANTHER" id="PTHR42776">
    <property type="entry name" value="SERINE PEPTIDASE S9 FAMILY MEMBER"/>
    <property type="match status" value="1"/>
</dbReference>
<feature type="domain" description="Peptidase S9 prolyl oligopeptidase catalytic" evidence="3">
    <location>
        <begin position="471"/>
        <end position="676"/>
    </location>
</feature>
<dbReference type="InterPro" id="IPR011659">
    <property type="entry name" value="WD40"/>
</dbReference>
<sequence>MPFTLKTILKLIFVFLFFSHFTFGQVKSNLELIDIFNMEYVSNPQISPDGNKIIYVRNFKDVMTDKNLSNLWIINFDGSNNRPLTTGNQNDFYPRWSHDGKKIIFKSNMSDGKMKLYLMWMDTKEAVPLTNTPKAPGQISWSHDDRFLAFTMFVPKSEESIVKMPKKPEGAKWNKPPTYITKLNYRGDGQGYIKGGNTQIFTLSIDGGTPRQWTSTDFDHGAPIWSKDGSQLFFSANFNTEDALEPLNSEIYKLSLSDGNVTALTSRYGPDTNPKISPDGTKLAYIGFDDTYQGYQLTHAYILDIKSGKSSLISEDFDRDVQHINWGASGKGLYFQFDDEGDTKIGYMNLNGEVDKKVESLGGLSLGRPYNAASYSVSENGRFAYTLGSTQHPADLGVHDKNGSKRLTFLNDDLFSFRNLGKVEELWWDSSFDQRKIQGWVVTPPNFDATKKYPMILEIHGGPFASYGSVYSAEIQAFAAAGYVVLYTNPRGSTSYGEEFGNLIHHDYPNHDYDDLMSGVDAVINKGFVDKNKLFVTGGSGGGVLTAWIVGKTDRFKAAVVAKPVINWYSFVLYADGASFFSKYWFGKKPWEDPESYIKRSPLSYVGNVKTPTMLLTGEEDFRTPIAESEQFYAALKLENVETAMVRIPGASHGIANKPSNLIAKIASILAWFEKYKD</sequence>
<dbReference type="EC" id="3.4.19.1" evidence="4"/>
<dbReference type="KEGG" id="spon:HME9304_00142"/>
<protein>
    <submittedName>
        <fullName evidence="4">Acylaminoacyl-peptidase</fullName>
        <ecNumber evidence="4">3.4.19.1</ecNumber>
    </submittedName>
</protein>
<proteinExistence type="predicted"/>
<keyword evidence="2" id="KW-0720">Serine protease</keyword>
<keyword evidence="1 4" id="KW-0378">Hydrolase</keyword>
<dbReference type="InterPro" id="IPR001375">
    <property type="entry name" value="Peptidase_S9_cat"/>
</dbReference>
<dbReference type="Pfam" id="PF07676">
    <property type="entry name" value="PD40"/>
    <property type="match status" value="3"/>
</dbReference>
<dbReference type="PANTHER" id="PTHR42776:SF27">
    <property type="entry name" value="DIPEPTIDYL PEPTIDASE FAMILY MEMBER 6"/>
    <property type="match status" value="1"/>
</dbReference>
<dbReference type="OrthoDB" id="9812921at2"/>
<reference evidence="4 5" key="1">
    <citation type="submission" date="2018-06" db="EMBL/GenBank/DDBJ databases">
        <title>Spongiibacterium sp. HME9304 Genome sequencing and assembly.</title>
        <authorList>
            <person name="Kang H."/>
            <person name="Kim H."/>
            <person name="Joh K."/>
        </authorList>
    </citation>
    <scope>NUCLEOTIDE SEQUENCE [LARGE SCALE GENOMIC DNA]</scope>
    <source>
        <strain evidence="4 5">HME9304</strain>
    </source>
</reference>
<name>A0A2Z4LMV9_9FLAO</name>
<evidence type="ECO:0000256" key="1">
    <source>
        <dbReference type="ARBA" id="ARBA00022801"/>
    </source>
</evidence>
<dbReference type="Proteomes" id="UP000248536">
    <property type="component" value="Chromosome"/>
</dbReference>
<keyword evidence="2" id="KW-0645">Protease</keyword>
<dbReference type="GO" id="GO:0008242">
    <property type="term" value="F:omega peptidase activity"/>
    <property type="evidence" value="ECO:0007669"/>
    <property type="project" value="UniProtKB-EC"/>
</dbReference>
<evidence type="ECO:0000259" key="3">
    <source>
        <dbReference type="Pfam" id="PF00326"/>
    </source>
</evidence>
<accession>A0A2Z4LMV9</accession>
<dbReference type="GO" id="GO:0006508">
    <property type="term" value="P:proteolysis"/>
    <property type="evidence" value="ECO:0007669"/>
    <property type="project" value="InterPro"/>
</dbReference>
<dbReference type="EMBL" id="CP030104">
    <property type="protein sequence ID" value="AWX43155.1"/>
    <property type="molecule type" value="Genomic_DNA"/>
</dbReference>
<evidence type="ECO:0000313" key="5">
    <source>
        <dbReference type="Proteomes" id="UP000248536"/>
    </source>
</evidence>
<gene>
    <name evidence="4" type="primary">apeH</name>
    <name evidence="4" type="ORF">HME9304_00142</name>
</gene>
<dbReference type="Pfam" id="PF00326">
    <property type="entry name" value="Peptidase_S9"/>
    <property type="match status" value="1"/>
</dbReference>
<dbReference type="SUPFAM" id="SSF53474">
    <property type="entry name" value="alpha/beta-Hydrolases"/>
    <property type="match status" value="1"/>
</dbReference>
<dbReference type="GO" id="GO:0004252">
    <property type="term" value="F:serine-type endopeptidase activity"/>
    <property type="evidence" value="ECO:0007669"/>
    <property type="project" value="TreeGrafter"/>
</dbReference>